<keyword evidence="6" id="KW-1185">Reference proteome</keyword>
<dbReference type="SMART" id="SM00248">
    <property type="entry name" value="ANK"/>
    <property type="match status" value="2"/>
</dbReference>
<evidence type="ECO:0008006" key="7">
    <source>
        <dbReference type="Google" id="ProtNLM"/>
    </source>
</evidence>
<keyword evidence="1" id="KW-0677">Repeat</keyword>
<name>A0A8K0JIZ4_9TREE</name>
<proteinExistence type="predicted"/>
<evidence type="ECO:0000256" key="2">
    <source>
        <dbReference type="ARBA" id="ARBA00023043"/>
    </source>
</evidence>
<dbReference type="GO" id="GO:0004842">
    <property type="term" value="F:ubiquitin-protein transferase activity"/>
    <property type="evidence" value="ECO:0007669"/>
    <property type="project" value="TreeGrafter"/>
</dbReference>
<dbReference type="EMBL" id="JABELV010000140">
    <property type="protein sequence ID" value="KAG7529684.1"/>
    <property type="molecule type" value="Genomic_DNA"/>
</dbReference>
<keyword evidence="2 3" id="KW-0040">ANK repeat</keyword>
<feature type="repeat" description="ANK" evidence="3">
    <location>
        <begin position="40"/>
        <end position="72"/>
    </location>
</feature>
<sequence>MPSVASTGKNIWIASSDGDLDRVKELIEVQGLTPNDKDENTYTPMHAAASYGHLELLEYLISKGGDINIADEDGETPIFTVESVEVARWLVEHGANADVQNNEGQSPAEYLFEEHPETAVYLQSLLLGTEGTAEQPNIRLVDNADASGRPSEYQTEQLSSQISDDLMAQTNEIMERHERNGTDPEAELREIVSRAVLQGWQGALNGRAQEQEEEVEMTPQGEGDQPDSKRARTD</sequence>
<accession>A0A8K0JIZ4</accession>
<organism evidence="5 6">
    <name type="scientific">Filobasidium floriforme</name>
    <dbReference type="NCBI Taxonomy" id="5210"/>
    <lineage>
        <taxon>Eukaryota</taxon>
        <taxon>Fungi</taxon>
        <taxon>Dikarya</taxon>
        <taxon>Basidiomycota</taxon>
        <taxon>Agaricomycotina</taxon>
        <taxon>Tremellomycetes</taxon>
        <taxon>Filobasidiales</taxon>
        <taxon>Filobasidiaceae</taxon>
        <taxon>Filobasidium</taxon>
    </lineage>
</organism>
<dbReference type="SUPFAM" id="SSF48403">
    <property type="entry name" value="Ankyrin repeat"/>
    <property type="match status" value="1"/>
</dbReference>
<dbReference type="Pfam" id="PF12796">
    <property type="entry name" value="Ank_2"/>
    <property type="match status" value="1"/>
</dbReference>
<dbReference type="GO" id="GO:0085020">
    <property type="term" value="P:protein K6-linked ubiquitination"/>
    <property type="evidence" value="ECO:0007669"/>
    <property type="project" value="TreeGrafter"/>
</dbReference>
<dbReference type="PROSITE" id="PS50297">
    <property type="entry name" value="ANK_REP_REGION"/>
    <property type="match status" value="1"/>
</dbReference>
<reference evidence="5" key="1">
    <citation type="submission" date="2020-04" db="EMBL/GenBank/DDBJ databases">
        <title>Analysis of mating type loci in Filobasidium floriforme.</title>
        <authorList>
            <person name="Nowrousian M."/>
        </authorList>
    </citation>
    <scope>NUCLEOTIDE SEQUENCE</scope>
    <source>
        <strain evidence="5">CBS 6242</strain>
    </source>
</reference>
<evidence type="ECO:0000256" key="3">
    <source>
        <dbReference type="PROSITE-ProRule" id="PRU00023"/>
    </source>
</evidence>
<protein>
    <recommendedName>
        <fullName evidence="7">Ankyrin</fullName>
    </recommendedName>
</protein>
<evidence type="ECO:0000313" key="6">
    <source>
        <dbReference type="Proteomes" id="UP000812966"/>
    </source>
</evidence>
<dbReference type="PROSITE" id="PS50088">
    <property type="entry name" value="ANK_REPEAT"/>
    <property type="match status" value="1"/>
</dbReference>
<dbReference type="InterPro" id="IPR036770">
    <property type="entry name" value="Ankyrin_rpt-contain_sf"/>
</dbReference>
<dbReference type="Proteomes" id="UP000812966">
    <property type="component" value="Unassembled WGS sequence"/>
</dbReference>
<comment type="caution">
    <text evidence="5">The sequence shown here is derived from an EMBL/GenBank/DDBJ whole genome shotgun (WGS) entry which is preliminary data.</text>
</comment>
<evidence type="ECO:0000256" key="4">
    <source>
        <dbReference type="SAM" id="MobiDB-lite"/>
    </source>
</evidence>
<dbReference type="PRINTS" id="PR01415">
    <property type="entry name" value="ANKYRIN"/>
</dbReference>
<gene>
    <name evidence="5" type="ORF">FFLO_05490</name>
</gene>
<dbReference type="InterPro" id="IPR002110">
    <property type="entry name" value="Ankyrin_rpt"/>
</dbReference>
<evidence type="ECO:0000256" key="1">
    <source>
        <dbReference type="ARBA" id="ARBA00022737"/>
    </source>
</evidence>
<dbReference type="Gene3D" id="1.25.40.20">
    <property type="entry name" value="Ankyrin repeat-containing domain"/>
    <property type="match status" value="1"/>
</dbReference>
<feature type="region of interest" description="Disordered" evidence="4">
    <location>
        <begin position="203"/>
        <end position="234"/>
    </location>
</feature>
<evidence type="ECO:0000313" key="5">
    <source>
        <dbReference type="EMBL" id="KAG7529684.1"/>
    </source>
</evidence>
<dbReference type="PANTHER" id="PTHR24171:SF8">
    <property type="entry name" value="BRCA1-ASSOCIATED RING DOMAIN PROTEIN 1"/>
    <property type="match status" value="1"/>
</dbReference>
<dbReference type="AlphaFoldDB" id="A0A8K0JIZ4"/>
<dbReference type="PANTHER" id="PTHR24171">
    <property type="entry name" value="ANKYRIN REPEAT DOMAIN-CONTAINING PROTEIN 39-RELATED"/>
    <property type="match status" value="1"/>
</dbReference>